<dbReference type="PANTHER" id="PTHR43701">
    <property type="entry name" value="MEMBRANE TRANSPORTER PROTEIN MJ0441-RELATED"/>
    <property type="match status" value="1"/>
</dbReference>
<evidence type="ECO:0000256" key="2">
    <source>
        <dbReference type="ARBA" id="ARBA00009142"/>
    </source>
</evidence>
<dbReference type="STRING" id="1445510.YC6258_03302"/>
<evidence type="ECO:0000313" key="8">
    <source>
        <dbReference type="Proteomes" id="UP000032266"/>
    </source>
</evidence>
<organism evidence="7 8">
    <name type="scientific">Gynuella sunshinyii YC6258</name>
    <dbReference type="NCBI Taxonomy" id="1445510"/>
    <lineage>
        <taxon>Bacteria</taxon>
        <taxon>Pseudomonadati</taxon>
        <taxon>Pseudomonadota</taxon>
        <taxon>Gammaproteobacteria</taxon>
        <taxon>Oceanospirillales</taxon>
        <taxon>Saccharospirillaceae</taxon>
        <taxon>Gynuella</taxon>
    </lineage>
</organism>
<evidence type="ECO:0000313" key="7">
    <source>
        <dbReference type="EMBL" id="AJQ95338.1"/>
    </source>
</evidence>
<dbReference type="OrthoDB" id="5189995at2"/>
<dbReference type="AlphaFoldDB" id="A0A0C5VPL8"/>
<feature type="transmembrane region" description="Helical" evidence="6">
    <location>
        <begin position="74"/>
        <end position="94"/>
    </location>
</feature>
<dbReference type="InterPro" id="IPR051598">
    <property type="entry name" value="TSUP/Inactive_protease-like"/>
</dbReference>
<dbReference type="KEGG" id="gsn:YC6258_03302"/>
<dbReference type="PANTHER" id="PTHR43701:SF2">
    <property type="entry name" value="MEMBRANE TRANSPORTER PROTEIN YJNA-RELATED"/>
    <property type="match status" value="1"/>
</dbReference>
<reference evidence="7 8" key="1">
    <citation type="submission" date="2014-01" db="EMBL/GenBank/DDBJ databases">
        <title>Full genme sequencing of cellulolytic bacterium Gynuella sunshinyii YC6258T gen. nov., sp. nov.</title>
        <authorList>
            <person name="Khan H."/>
            <person name="Chung E.J."/>
            <person name="Chung Y.R."/>
        </authorList>
    </citation>
    <scope>NUCLEOTIDE SEQUENCE [LARGE SCALE GENOMIC DNA]</scope>
    <source>
        <strain evidence="7 8">YC6258</strain>
    </source>
</reference>
<proteinExistence type="inferred from homology"/>
<comment type="similarity">
    <text evidence="2 6">Belongs to the 4-toluene sulfonate uptake permease (TSUP) (TC 2.A.102) family.</text>
</comment>
<feature type="transmembrane region" description="Helical" evidence="6">
    <location>
        <begin position="238"/>
        <end position="256"/>
    </location>
</feature>
<feature type="transmembrane region" description="Helical" evidence="6">
    <location>
        <begin position="146"/>
        <end position="175"/>
    </location>
</feature>
<feature type="transmembrane region" description="Helical" evidence="6">
    <location>
        <begin position="33"/>
        <end position="53"/>
    </location>
</feature>
<dbReference type="PATRIC" id="fig|1445510.3.peg.3265"/>
<evidence type="ECO:0000256" key="6">
    <source>
        <dbReference type="RuleBase" id="RU363041"/>
    </source>
</evidence>
<dbReference type="Proteomes" id="UP000032266">
    <property type="component" value="Chromosome"/>
</dbReference>
<evidence type="ECO:0000256" key="1">
    <source>
        <dbReference type="ARBA" id="ARBA00004141"/>
    </source>
</evidence>
<evidence type="ECO:0000256" key="3">
    <source>
        <dbReference type="ARBA" id="ARBA00022692"/>
    </source>
</evidence>
<dbReference type="HOGENOM" id="CLU_045498_1_0_6"/>
<evidence type="ECO:0000256" key="5">
    <source>
        <dbReference type="ARBA" id="ARBA00023136"/>
    </source>
</evidence>
<dbReference type="EMBL" id="CP007142">
    <property type="protein sequence ID" value="AJQ95338.1"/>
    <property type="molecule type" value="Genomic_DNA"/>
</dbReference>
<dbReference type="InterPro" id="IPR002781">
    <property type="entry name" value="TM_pro_TauE-like"/>
</dbReference>
<comment type="subcellular location">
    <subcellularLocation>
        <location evidence="6">Cell membrane</location>
        <topology evidence="6">Multi-pass membrane protein</topology>
    </subcellularLocation>
    <subcellularLocation>
        <location evidence="1">Membrane</location>
        <topology evidence="1">Multi-pass membrane protein</topology>
    </subcellularLocation>
</comment>
<feature type="transmembrane region" description="Helical" evidence="6">
    <location>
        <begin position="7"/>
        <end position="27"/>
    </location>
</feature>
<accession>A0A0C5VPL8</accession>
<dbReference type="Pfam" id="PF01925">
    <property type="entry name" value="TauE"/>
    <property type="match status" value="1"/>
</dbReference>
<keyword evidence="3 6" id="KW-0812">Transmembrane</keyword>
<keyword evidence="5 6" id="KW-0472">Membrane</keyword>
<protein>
    <recommendedName>
        <fullName evidence="6">Probable membrane transporter protein</fullName>
    </recommendedName>
</protein>
<evidence type="ECO:0000256" key="4">
    <source>
        <dbReference type="ARBA" id="ARBA00022989"/>
    </source>
</evidence>
<feature type="transmembrane region" description="Helical" evidence="6">
    <location>
        <begin position="100"/>
        <end position="121"/>
    </location>
</feature>
<keyword evidence="4 6" id="KW-1133">Transmembrane helix</keyword>
<name>A0A0C5VPL8_9GAMM</name>
<dbReference type="GO" id="GO:0005886">
    <property type="term" value="C:plasma membrane"/>
    <property type="evidence" value="ECO:0007669"/>
    <property type="project" value="UniProtKB-SubCell"/>
</dbReference>
<dbReference type="RefSeq" id="WP_044617663.1">
    <property type="nucleotide sequence ID" value="NZ_CP007142.1"/>
</dbReference>
<keyword evidence="8" id="KW-1185">Reference proteome</keyword>
<keyword evidence="6" id="KW-1003">Cell membrane</keyword>
<gene>
    <name evidence="7" type="ORF">YC6258_03302</name>
</gene>
<sequence>MDFVQLVIAGATVGFIIGLTGVGGGALMTPLLLLFGFPPTTAIGTDLLFAAFTKTSGAISHSRMGHVDWKIMRSLAMGSLPSALVTGLLLKFMLGHGNNYAGLLTSSLGVMLMITAVVLIFRKQLSRLAGGIYEDKEPPHRHRMATVFGAILGVLVTLSSVGAGAIGTAVLMLLFPKLAGTRVVGTDIAHAVPLTFVAGSIHFALGHVDLGLLAALLVGSVPAIHLGARVSRMLPNKIMNPILATMLLVLGLRYAFF</sequence>